<name>A0AC34RGN0_9BILA</name>
<sequence length="1652" mass="188971">MTATNGRTPKTEKIARGKQNAEATLCRLHSLLLSHFNSVNDIQKTVFEITKSEENFKALRLDDMTLCVKIADEIGRHWQTVNSYQDYFKAVSLYFNEMCPAVVRGEQEIVEACADMGRLIAGVAFLDGDYYLGLHVLKTVLDLSPIDVYSYEAVLRWSCFLNEWDMFLSYFEDKRFDKFKNKISPVMDACYFYYVFHTLPMNEKFDILPDVLNLLNKLESEVKVTFINFMAQQILYSIFVTASNLEKYDINKYMDPGFALLKEEARALSLMRSRIEFYDKTEPLSLYQSVDGNLPDGSSFFRNAVNIASFCENQMKYNYYLKCFGMTREAESKLVQLYYNSLRLANPYRVLVSLSEYYSFKEKTAVADLNRIKAFAASASLLFSVFDDENERTKIVNAGFKFEAVSDSSSIVQTTAIQNEYFIKSHVDSFSVVFFWLQYLLKPQRPYFERFQKYLKKPTTVSNSRQAILKFYAPKKLKEEHTPFHVSYYFCVSTLKFIEENKFKSEDNYEKFCDLIIQQSAEWLDLKFYYLLARQLKRSSAPPKLDYFWLKFDGQLEDVIQMFGEMSIKKKSVSDEVFRPFEEYFQNSITMINNYDDCKRAVPGSRNPFTSNIEAVLKARTDFRANSHLFYGEWRTRICEYLGAHFSECYPWYSAWYFIESRASSLRQSVRSHRLNSSNMRFNDVDVFKDFVHTIPEDITVLQLVLDERNILWLIRLDSDARPLVIPLKKIDLKTDKCAKMLTRLMILNDSTMEVNDIEAKVFWDKRRKLNAKLKELLDEFEDNWIGKFRPLFIPTGRFNDDIIQHLNSICSVLVEHGFFKDDAKLLARMTLHSEKDDYAYLLKVFGSLQINKHKICDPDYQSRILMDMEKYLVPEEILEKYNETDKYTLLMLSPSLHVFPWEFFRLYVQKAPYILRMHSLHFLQRAMESYGFPHIVDGKNTYYVLNPGNDLPHTEQRISQALNLTSLQGMTRSAPNKEEITKLLSTKDIFLYIGHGSGFRHIGISTVRDTKCRAAAILMGCSSVRLVYEGYGFDGHSPCFPYSIAGSPCVIGNLWMVTDGEIDKFFIAFMQHCFQELVKVNQQCSNAATVRVLMKALVKARQSCRLKYLTGAAILSFSFFPKAQIAPIPRKKMKEKNEGSNPQEGYSLVSNSANTMENLECGTKFRNLKGMGWIVTCLFIVGETAGGGLIAMPTAMVSAGLYGGVIVIMIGAIMCAYTGNLLSENWTILQQRWPEYRSHCRKPYPAMGLRALGPKFMTVVSSCLNVTQFGTAVVFLLLASKNIENFLQAFGGIKIGFCFLVIIVAAFMLPFTMLKSPKDFWWAVIGAMITTSIAVSLIIYGTISDAEACVKHVNYPEVVASRFFMCFGTVMFAYGGHGAFPTIQHDMRKPYHFKRSVYSAFLIIFCMYLPVSLFGYVVYGDSLRDSVIPSLQDMMMQQSVNILITLHVILALTIVFNPLNQELEDLLNVPHHFCWQRFLARSGMMAAVVLVAETVPNFGVLLDLVGGSTITLMALIFPVIFNFYTVAGNAKYNGTVATKDEKPLTFTEAVHHTSKTKLMIFSFILIFAIVGGGTASISALSTMMDSEFSQPCYAGLWTTSKIETEFLSNLTEPSHTHGKVNCCGLFKNISRFGHNDYCADPSVTISSGSHG</sequence>
<protein>
    <submittedName>
        <fullName evidence="2">Separase</fullName>
    </submittedName>
</protein>
<organism evidence="1 2">
    <name type="scientific">Panagrolaimus sp. JU765</name>
    <dbReference type="NCBI Taxonomy" id="591449"/>
    <lineage>
        <taxon>Eukaryota</taxon>
        <taxon>Metazoa</taxon>
        <taxon>Ecdysozoa</taxon>
        <taxon>Nematoda</taxon>
        <taxon>Chromadorea</taxon>
        <taxon>Rhabditida</taxon>
        <taxon>Tylenchina</taxon>
        <taxon>Panagrolaimomorpha</taxon>
        <taxon>Panagrolaimoidea</taxon>
        <taxon>Panagrolaimidae</taxon>
        <taxon>Panagrolaimus</taxon>
    </lineage>
</organism>
<proteinExistence type="predicted"/>
<dbReference type="Proteomes" id="UP000887576">
    <property type="component" value="Unplaced"/>
</dbReference>
<dbReference type="WBParaSite" id="JU765_v2.g6573.t1">
    <property type="protein sequence ID" value="JU765_v2.g6573.t1"/>
    <property type="gene ID" value="JU765_v2.g6573"/>
</dbReference>
<evidence type="ECO:0000313" key="1">
    <source>
        <dbReference type="Proteomes" id="UP000887576"/>
    </source>
</evidence>
<reference evidence="2" key="1">
    <citation type="submission" date="2022-11" db="UniProtKB">
        <authorList>
            <consortium name="WormBaseParasite"/>
        </authorList>
    </citation>
    <scope>IDENTIFICATION</scope>
</reference>
<accession>A0AC34RGN0</accession>
<evidence type="ECO:0000313" key="2">
    <source>
        <dbReference type="WBParaSite" id="JU765_v2.g6573.t1"/>
    </source>
</evidence>